<evidence type="ECO:0000313" key="4">
    <source>
        <dbReference type="EMBL" id="KAF8464544.1"/>
    </source>
</evidence>
<feature type="region of interest" description="Disordered" evidence="1">
    <location>
        <begin position="997"/>
        <end position="1029"/>
    </location>
</feature>
<feature type="compositionally biased region" description="Polar residues" evidence="1">
    <location>
        <begin position="1058"/>
        <end position="1077"/>
    </location>
</feature>
<name>A0A9P5MPH9_9AGAM</name>
<reference evidence="4" key="2">
    <citation type="journal article" date="2020" name="Nat. Commun.">
        <title>Large-scale genome sequencing of mycorrhizal fungi provides insights into the early evolution of symbiotic traits.</title>
        <authorList>
            <person name="Miyauchi S."/>
            <person name="Kiss E."/>
            <person name="Kuo A."/>
            <person name="Drula E."/>
            <person name="Kohler A."/>
            <person name="Sanchez-Garcia M."/>
            <person name="Morin E."/>
            <person name="Andreopoulos B."/>
            <person name="Barry K.W."/>
            <person name="Bonito G."/>
            <person name="Buee M."/>
            <person name="Carver A."/>
            <person name="Chen C."/>
            <person name="Cichocki N."/>
            <person name="Clum A."/>
            <person name="Culley D."/>
            <person name="Crous P.W."/>
            <person name="Fauchery L."/>
            <person name="Girlanda M."/>
            <person name="Hayes R.D."/>
            <person name="Keri Z."/>
            <person name="LaButti K."/>
            <person name="Lipzen A."/>
            <person name="Lombard V."/>
            <person name="Magnuson J."/>
            <person name="Maillard F."/>
            <person name="Murat C."/>
            <person name="Nolan M."/>
            <person name="Ohm R.A."/>
            <person name="Pangilinan J."/>
            <person name="Pereira M.F."/>
            <person name="Perotto S."/>
            <person name="Peter M."/>
            <person name="Pfister S."/>
            <person name="Riley R."/>
            <person name="Sitrit Y."/>
            <person name="Stielow J.B."/>
            <person name="Szollosi G."/>
            <person name="Zifcakova L."/>
            <person name="Stursova M."/>
            <person name="Spatafora J.W."/>
            <person name="Tedersoo L."/>
            <person name="Vaario L.M."/>
            <person name="Yamada A."/>
            <person name="Yan M."/>
            <person name="Wang P."/>
            <person name="Xu J."/>
            <person name="Bruns T."/>
            <person name="Baldrian P."/>
            <person name="Vilgalys R."/>
            <person name="Dunand C."/>
            <person name="Henrissat B."/>
            <person name="Grigoriev I.V."/>
            <person name="Hibbett D."/>
            <person name="Nagy L.G."/>
            <person name="Martin F.M."/>
        </authorList>
    </citation>
    <scope>NUCLEOTIDE SEQUENCE</scope>
    <source>
        <strain evidence="4">Prilba</strain>
    </source>
</reference>
<dbReference type="Proteomes" id="UP000759537">
    <property type="component" value="Unassembled WGS sequence"/>
</dbReference>
<feature type="transmembrane region" description="Helical" evidence="2">
    <location>
        <begin position="202"/>
        <end position="221"/>
    </location>
</feature>
<evidence type="ECO:0000256" key="1">
    <source>
        <dbReference type="SAM" id="MobiDB-lite"/>
    </source>
</evidence>
<feature type="transmembrane region" description="Helical" evidence="2">
    <location>
        <begin position="21"/>
        <end position="39"/>
    </location>
</feature>
<keyword evidence="5" id="KW-1185">Reference proteome</keyword>
<dbReference type="InterPro" id="IPR045338">
    <property type="entry name" value="DUF6535"/>
</dbReference>
<feature type="domain" description="DUF6535" evidence="3">
    <location>
        <begin position="56"/>
        <end position="111"/>
    </location>
</feature>
<organism evidence="4 5">
    <name type="scientific">Russula ochroleuca</name>
    <dbReference type="NCBI Taxonomy" id="152965"/>
    <lineage>
        <taxon>Eukaryota</taxon>
        <taxon>Fungi</taxon>
        <taxon>Dikarya</taxon>
        <taxon>Basidiomycota</taxon>
        <taxon>Agaricomycotina</taxon>
        <taxon>Agaricomycetes</taxon>
        <taxon>Russulales</taxon>
        <taxon>Russulaceae</taxon>
        <taxon>Russula</taxon>
    </lineage>
</organism>
<keyword evidence="2" id="KW-1133">Transmembrane helix</keyword>
<evidence type="ECO:0000313" key="5">
    <source>
        <dbReference type="Proteomes" id="UP000759537"/>
    </source>
</evidence>
<gene>
    <name evidence="4" type="ORF">DFH94DRAFT_848842</name>
</gene>
<feature type="transmembrane region" description="Helical" evidence="2">
    <location>
        <begin position="117"/>
        <end position="138"/>
    </location>
</feature>
<sequence>MSCKSQLGIRDEGSRDAKVQFLLTKMETMIWVLTTYLSLTRVIKALKYSDTCAKYWQLYGSKAEINDKNLVKSLLGHTNSMVFLIALFSSIVALFIIETYKMLHSDNSQQTPSSSAVCINIVLFLSFFLSIQWCYEYLKFAYPWAAPHESGRVRTYLFQGLHMRRFIYGTHALLHISVILFFWAISDFFYTVHHHFGLVTRYTLVVSAIVYIILSISPLIFNNSPCNTPLTPVLRAGGIILRVTIRSPLWFPKWYRNQPFDLTGLPYYKGIQFDRAHLYSMKAEEWAGKLEPYAMKWLFTETVFSDNDMDKFLEGLPGYMSSSHTKKSQLDQYLTAKHILSRIKEHLMSSATSVELSDKASIDRASSCVKALLHIFQYRRECQQESPDNLEEVLQLQRTYIQRLMDDFEQLCGKEDPRIALRASCIRALAVQGLLSGLPQDNRKTDKSQFPVSLIPIYQFFFPNNNMDTIWQPDTPKPEEMWESLLHDGPLTNLTMLAQAVRVGEDAPPSTLSFSWTALDILQTQLGTIHSEELTPALHHFDKLHKDIRAYVRDEERGFRVTPLLDILDAVARGQRLLMVFSGHPKYHDRTDVVFGKEYLQNSDLLEAFAHCLPGFILKNPPEVCRDFMENVIRDDDLWTSLQVNLWNTQRSDSPTPDKLRVFEDCCTILDIAFSVLEDSQEVDWRAPEFGSVAQQFESFIAHCFQGAFMGRVTSFRVGVIKVRFCKALLDQFSNDIKREGAVSFRSQWDVASLARLISTLGLRDKENPEFWNSYVNGGDIGTEFTTKTLEMIDIAARDGPLLIFCLLGQLVASAVPLDLSGLEFEDIEKVRELQVKVIDKERLLLDRPSDKVWGDVGQLRKQVHDLLGKNAGKDREIKILQDLLQMIDDVCNLRFSGSEGPSQIEPSEEQGRKTSVGVNSRLSLGESRGISDQRSFASESTAVHGGGPSSGTQTSEGEVGFGRASSLLIPGASNDLQLEYPADKVLDRERETYVRAEFPQSDESGSRGSSSPPSHATVQGTPGVGFMDRSTVISPSVIHFPYIGDTRQRRFTRRTDSGYSGTRPSLVSRASTSGLYTSRRDSPAILPNPAIGSSHLASYELFDISDENQSSAESSSPLSRP</sequence>
<feature type="transmembrane region" description="Helical" evidence="2">
    <location>
        <begin position="166"/>
        <end position="190"/>
    </location>
</feature>
<dbReference type="OrthoDB" id="3212501at2759"/>
<keyword evidence="2" id="KW-0812">Transmembrane</keyword>
<accession>A0A9P5MPH9</accession>
<feature type="compositionally biased region" description="Polar residues" evidence="1">
    <location>
        <begin position="931"/>
        <end position="942"/>
    </location>
</feature>
<feature type="region of interest" description="Disordered" evidence="1">
    <location>
        <begin position="1050"/>
        <end position="1091"/>
    </location>
</feature>
<keyword evidence="2" id="KW-0472">Membrane</keyword>
<protein>
    <recommendedName>
        <fullName evidence="3">DUF6535 domain-containing protein</fullName>
    </recommendedName>
</protein>
<reference evidence="4" key="1">
    <citation type="submission" date="2019-10" db="EMBL/GenBank/DDBJ databases">
        <authorList>
            <consortium name="DOE Joint Genome Institute"/>
            <person name="Kuo A."/>
            <person name="Miyauchi S."/>
            <person name="Kiss E."/>
            <person name="Drula E."/>
            <person name="Kohler A."/>
            <person name="Sanchez-Garcia M."/>
            <person name="Andreopoulos B."/>
            <person name="Barry K.W."/>
            <person name="Bonito G."/>
            <person name="Buee M."/>
            <person name="Carver A."/>
            <person name="Chen C."/>
            <person name="Cichocki N."/>
            <person name="Clum A."/>
            <person name="Culley D."/>
            <person name="Crous P.W."/>
            <person name="Fauchery L."/>
            <person name="Girlanda M."/>
            <person name="Hayes R."/>
            <person name="Keri Z."/>
            <person name="LaButti K."/>
            <person name="Lipzen A."/>
            <person name="Lombard V."/>
            <person name="Magnuson J."/>
            <person name="Maillard F."/>
            <person name="Morin E."/>
            <person name="Murat C."/>
            <person name="Nolan M."/>
            <person name="Ohm R."/>
            <person name="Pangilinan J."/>
            <person name="Pereira M."/>
            <person name="Perotto S."/>
            <person name="Peter M."/>
            <person name="Riley R."/>
            <person name="Sitrit Y."/>
            <person name="Stielow B."/>
            <person name="Szollosi G."/>
            <person name="Zifcakova L."/>
            <person name="Stursova M."/>
            <person name="Spatafora J.W."/>
            <person name="Tedersoo L."/>
            <person name="Vaario L.-M."/>
            <person name="Yamada A."/>
            <person name="Yan M."/>
            <person name="Wang P."/>
            <person name="Xu J."/>
            <person name="Bruns T."/>
            <person name="Baldrian P."/>
            <person name="Vilgalys R."/>
            <person name="Henrissat B."/>
            <person name="Grigoriev I.V."/>
            <person name="Hibbett D."/>
            <person name="Nagy L.G."/>
            <person name="Martin F.M."/>
        </authorList>
    </citation>
    <scope>NUCLEOTIDE SEQUENCE</scope>
    <source>
        <strain evidence="4">Prilba</strain>
    </source>
</reference>
<proteinExistence type="predicted"/>
<comment type="caution">
    <text evidence="4">The sequence shown here is derived from an EMBL/GenBank/DDBJ whole genome shotgun (WGS) entry which is preliminary data.</text>
</comment>
<evidence type="ECO:0000259" key="3">
    <source>
        <dbReference type="Pfam" id="PF20153"/>
    </source>
</evidence>
<dbReference type="AlphaFoldDB" id="A0A9P5MPH9"/>
<feature type="transmembrane region" description="Helical" evidence="2">
    <location>
        <begin position="80"/>
        <end position="97"/>
    </location>
</feature>
<feature type="region of interest" description="Disordered" evidence="1">
    <location>
        <begin position="899"/>
        <end position="959"/>
    </location>
</feature>
<dbReference type="Pfam" id="PF20153">
    <property type="entry name" value="DUF6535"/>
    <property type="match status" value="1"/>
</dbReference>
<evidence type="ECO:0000256" key="2">
    <source>
        <dbReference type="SAM" id="Phobius"/>
    </source>
</evidence>
<dbReference type="EMBL" id="WHVB01000055">
    <property type="protein sequence ID" value="KAF8464544.1"/>
    <property type="molecule type" value="Genomic_DNA"/>
</dbReference>